<dbReference type="InParanoid" id="A7TSU4"/>
<dbReference type="Proteomes" id="UP000000267">
    <property type="component" value="Unassembled WGS sequence"/>
</dbReference>
<accession>A7TSU4</accession>
<reference evidence="5 6" key="1">
    <citation type="journal article" date="2007" name="Proc. Natl. Acad. Sci. U.S.A.">
        <title>Independent sorting-out of thousands of duplicated gene pairs in two yeast species descended from a whole-genome duplication.</title>
        <authorList>
            <person name="Scannell D.R."/>
            <person name="Frank A.C."/>
            <person name="Conant G.C."/>
            <person name="Byrne K.P."/>
            <person name="Woolfit M."/>
            <person name="Wolfe K.H."/>
        </authorList>
    </citation>
    <scope>NUCLEOTIDE SEQUENCE [LARGE SCALE GENOMIC DNA]</scope>
    <source>
        <strain evidence="6">ATCC 22028 / DSM 70294 / BCRC 21397 / CBS 2163 / NBRC 10782 / NRRL Y-8283 / UCD 57-17</strain>
    </source>
</reference>
<dbReference type="EMBL" id="DS480524">
    <property type="protein sequence ID" value="EDO14672.1"/>
    <property type="molecule type" value="Genomic_DNA"/>
</dbReference>
<protein>
    <recommendedName>
        <fullName evidence="4">Transcriptional repressor Tup1 N-terminal domain-containing protein</fullName>
    </recommendedName>
</protein>
<evidence type="ECO:0000256" key="3">
    <source>
        <dbReference type="SAM" id="MobiDB-lite"/>
    </source>
</evidence>
<dbReference type="InterPro" id="IPR013890">
    <property type="entry name" value="Tscrpt_rep_Tup1_N"/>
</dbReference>
<dbReference type="OrthoDB" id="3253044at2759"/>
<dbReference type="KEGG" id="vpo:Kpol_325p11"/>
<evidence type="ECO:0000313" key="6">
    <source>
        <dbReference type="Proteomes" id="UP000000267"/>
    </source>
</evidence>
<dbReference type="AlphaFoldDB" id="A7TSU4"/>
<dbReference type="Gene3D" id="1.20.5.340">
    <property type="match status" value="1"/>
</dbReference>
<proteinExistence type="predicted"/>
<feature type="region of interest" description="Disordered" evidence="3">
    <location>
        <begin position="84"/>
        <end position="194"/>
    </location>
</feature>
<gene>
    <name evidence="5" type="ORF">Kpol_325p11</name>
</gene>
<keyword evidence="6" id="KW-1185">Reference proteome</keyword>
<feature type="compositionally biased region" description="Polar residues" evidence="3">
    <location>
        <begin position="150"/>
        <end position="160"/>
    </location>
</feature>
<name>A7TSU4_VANPO</name>
<sequence length="194" mass="21851">MRSQMSRVEELLSAIQLEFNNVSQEVQSLTIQNQKDFELKLNHQVNELQQMRNTVYELELTHRKVKESYEEEINRLKLEISQRDHQISSISTYQPQDNKSQQQQQGQPPQIQQQQQQQTIPQYGAPPPQPTSTTFSAIRGDATHLPKLNAMQTSHENSLPTVAAAASAAAGDQKDYGQPTQLPSVSIQNKGASS</sequence>
<dbReference type="GeneID" id="5542695"/>
<feature type="compositionally biased region" description="Polar residues" evidence="3">
    <location>
        <begin position="178"/>
        <end position="194"/>
    </location>
</feature>
<evidence type="ECO:0000313" key="5">
    <source>
        <dbReference type="EMBL" id="EDO14672.1"/>
    </source>
</evidence>
<dbReference type="RefSeq" id="XP_001642530.1">
    <property type="nucleotide sequence ID" value="XM_001642480.1"/>
</dbReference>
<evidence type="ECO:0000256" key="2">
    <source>
        <dbReference type="ARBA" id="ARBA00023163"/>
    </source>
</evidence>
<dbReference type="STRING" id="436907.A7TSU4"/>
<feature type="compositionally biased region" description="Low complexity" evidence="3">
    <location>
        <begin position="94"/>
        <end position="122"/>
    </location>
</feature>
<evidence type="ECO:0000256" key="1">
    <source>
        <dbReference type="ARBA" id="ARBA00023015"/>
    </source>
</evidence>
<dbReference type="HOGENOM" id="CLU_1403403_0_0_1"/>
<dbReference type="eggNOG" id="KOG0266">
    <property type="taxonomic scope" value="Eukaryota"/>
</dbReference>
<keyword evidence="1" id="KW-0805">Transcription regulation</keyword>
<dbReference type="Pfam" id="PF08581">
    <property type="entry name" value="Tup_N"/>
    <property type="match status" value="1"/>
</dbReference>
<feature type="domain" description="Transcriptional repressor Tup1 N-terminal" evidence="4">
    <location>
        <begin position="7"/>
        <end position="84"/>
    </location>
</feature>
<organism evidence="6">
    <name type="scientific">Vanderwaltozyma polyspora (strain ATCC 22028 / DSM 70294 / BCRC 21397 / CBS 2163 / NBRC 10782 / NRRL Y-8283 / UCD 57-17)</name>
    <name type="common">Kluyveromyces polysporus</name>
    <dbReference type="NCBI Taxonomy" id="436907"/>
    <lineage>
        <taxon>Eukaryota</taxon>
        <taxon>Fungi</taxon>
        <taxon>Dikarya</taxon>
        <taxon>Ascomycota</taxon>
        <taxon>Saccharomycotina</taxon>
        <taxon>Saccharomycetes</taxon>
        <taxon>Saccharomycetales</taxon>
        <taxon>Saccharomycetaceae</taxon>
        <taxon>Vanderwaltozyma</taxon>
    </lineage>
</organism>
<evidence type="ECO:0000259" key="4">
    <source>
        <dbReference type="Pfam" id="PF08581"/>
    </source>
</evidence>
<keyword evidence="2" id="KW-0804">Transcription</keyword>